<evidence type="ECO:0008006" key="3">
    <source>
        <dbReference type="Google" id="ProtNLM"/>
    </source>
</evidence>
<evidence type="ECO:0000313" key="2">
    <source>
        <dbReference type="Proteomes" id="UP000001366"/>
    </source>
</evidence>
<dbReference type="InterPro" id="IPR027417">
    <property type="entry name" value="P-loop_NTPase"/>
</dbReference>
<evidence type="ECO:0000313" key="1">
    <source>
        <dbReference type="EMBL" id="ACO03017.1"/>
    </source>
</evidence>
<sequence length="153" mass="17494">MVYNGISPIGMLEKQWEKIEISNGKYHYHYMLYKFTKSSKNVSLIDCGNRFNPFLITNVAKFENLDPKKLLNLIKIVRVFTVFQLKTAIDKSLKTAPDVIIISDIDEVLKDQSISEDEKRLSLSSVVEKIKGINLPVFIVGESFMFTNITVNS</sequence>
<reference evidence="1 2" key="1">
    <citation type="journal article" date="2009" name="J. Bacteriol.">
        <title>Complete and draft genome sequences of six members of the Aquificales.</title>
        <authorList>
            <person name="Reysenbach A.L."/>
            <person name="Hamamura N."/>
            <person name="Podar M."/>
            <person name="Griffiths E."/>
            <person name="Ferreira S."/>
            <person name="Hochstein R."/>
            <person name="Heidelberg J."/>
            <person name="Johnson J."/>
            <person name="Mead D."/>
            <person name="Pohorille A."/>
            <person name="Sarmiento M."/>
            <person name="Schweighofer K."/>
            <person name="Seshadri R."/>
            <person name="Voytek M.A."/>
        </authorList>
    </citation>
    <scope>NUCLEOTIDE SEQUENCE [LARGE SCALE GENOMIC DNA]</scope>
    <source>
        <strain evidence="2">DSM 14350 / EX-H1</strain>
    </source>
</reference>
<gene>
    <name evidence="1" type="ordered locus">PERMA_1537</name>
</gene>
<dbReference type="OrthoDB" id="340915at2"/>
<dbReference type="STRING" id="123214.PERMA_1537"/>
<dbReference type="RefSeq" id="WP_012675256.1">
    <property type="nucleotide sequence ID" value="NC_012440.1"/>
</dbReference>
<organism evidence="1 2">
    <name type="scientific">Persephonella marina (strain DSM 14350 / EX-H1)</name>
    <dbReference type="NCBI Taxonomy" id="123214"/>
    <lineage>
        <taxon>Bacteria</taxon>
        <taxon>Pseudomonadati</taxon>
        <taxon>Aquificota</taxon>
        <taxon>Aquificia</taxon>
        <taxon>Aquificales</taxon>
        <taxon>Hydrogenothermaceae</taxon>
        <taxon>Persephonella</taxon>
    </lineage>
</organism>
<keyword evidence="2" id="KW-1185">Reference proteome</keyword>
<dbReference type="EMBL" id="CP001230">
    <property type="protein sequence ID" value="ACO03017.1"/>
    <property type="molecule type" value="Genomic_DNA"/>
</dbReference>
<dbReference type="AlphaFoldDB" id="C0QRK8"/>
<dbReference type="Gene3D" id="3.40.50.300">
    <property type="entry name" value="P-loop containing nucleotide triphosphate hydrolases"/>
    <property type="match status" value="1"/>
</dbReference>
<dbReference type="PaxDb" id="123214-PERMA_1537"/>
<protein>
    <recommendedName>
        <fullName evidence="3">DNA recombination and repair protein Rad51-like C-terminal domain-containing protein</fullName>
    </recommendedName>
</protein>
<dbReference type="HOGENOM" id="CLU_1711536_0_0_0"/>
<name>C0QRK8_PERMH</name>
<dbReference type="KEGG" id="pmx:PERMA_1537"/>
<proteinExistence type="predicted"/>
<dbReference type="Proteomes" id="UP000001366">
    <property type="component" value="Chromosome"/>
</dbReference>
<accession>C0QRK8</accession>